<reference evidence="13" key="1">
    <citation type="submission" date="2025-08" db="UniProtKB">
        <authorList>
            <consortium name="RefSeq"/>
        </authorList>
    </citation>
    <scope>IDENTIFICATION</scope>
</reference>
<proteinExistence type="inferred from homology"/>
<dbReference type="RefSeq" id="XP_015284990.1">
    <property type="nucleotide sequence ID" value="XM_015429504.1"/>
</dbReference>
<sequence>MPPDPLQPIIMLSPRDLLEDEHISTAQLLPAETNPEKEWLKRQNDRRDQLNITCLNKTLSSSEWRLENKVARQLFVVQSLRVIYCEVPKVGCSNWKKILLLLTLNLGRDPSEVDQIEIHKTRFLKRLSSYPSQQQMEFLSNYTKVMFTRHPLERLVSAYRDKLLHNEPYFSTVLADEIRALFRRNINSTERVTFQEFVEYVVTRKHKDLDIHWKPMFALCDPCNIHYDILGKYETLVQDAKQVLKRIGAPENLYYPNTKMYSSDKRTNENITWKYLRQISWKNIEKLKVLYQMDFSLFNYS</sequence>
<evidence type="ECO:0000256" key="10">
    <source>
        <dbReference type="ARBA" id="ARBA00023277"/>
    </source>
</evidence>
<keyword evidence="7 11" id="KW-0333">Golgi apparatus</keyword>
<evidence type="ECO:0000256" key="11">
    <source>
        <dbReference type="RuleBase" id="RU364020"/>
    </source>
</evidence>
<gene>
    <name evidence="13" type="primary">LOC107126011</name>
</gene>
<comment type="subcellular location">
    <subcellularLocation>
        <location evidence="1 11">Golgi apparatus membrane</location>
        <topology evidence="1 11">Single-pass type II membrane protein</topology>
    </subcellularLocation>
</comment>
<evidence type="ECO:0000256" key="7">
    <source>
        <dbReference type="ARBA" id="ARBA00023034"/>
    </source>
</evidence>
<accession>A0ABM1LGA3</accession>
<name>A0ABM1LGA3_GEKJA</name>
<evidence type="ECO:0000256" key="9">
    <source>
        <dbReference type="ARBA" id="ARBA00023180"/>
    </source>
</evidence>
<organism evidence="12 13">
    <name type="scientific">Gekko japonicus</name>
    <name type="common">Schlegel's Japanese gecko</name>
    <dbReference type="NCBI Taxonomy" id="146911"/>
    <lineage>
        <taxon>Eukaryota</taxon>
        <taxon>Metazoa</taxon>
        <taxon>Chordata</taxon>
        <taxon>Craniata</taxon>
        <taxon>Vertebrata</taxon>
        <taxon>Euteleostomi</taxon>
        <taxon>Lepidosauria</taxon>
        <taxon>Squamata</taxon>
        <taxon>Bifurcata</taxon>
        <taxon>Gekkota</taxon>
        <taxon>Gekkonidae</taxon>
        <taxon>Gekkoninae</taxon>
        <taxon>Gekko</taxon>
    </lineage>
</organism>
<evidence type="ECO:0000313" key="13">
    <source>
        <dbReference type="RefSeq" id="XP_015284990.1"/>
    </source>
</evidence>
<keyword evidence="6" id="KW-1133">Transmembrane helix</keyword>
<dbReference type="InterPro" id="IPR005331">
    <property type="entry name" value="Sulfotransferase"/>
</dbReference>
<keyword evidence="4" id="KW-0812">Transmembrane</keyword>
<keyword evidence="10 11" id="KW-0119">Carbohydrate metabolism</keyword>
<keyword evidence="3 11" id="KW-0808">Transferase</keyword>
<keyword evidence="5 11" id="KW-0735">Signal-anchor</keyword>
<dbReference type="SUPFAM" id="SSF52540">
    <property type="entry name" value="P-loop containing nucleoside triphosphate hydrolases"/>
    <property type="match status" value="1"/>
</dbReference>
<dbReference type="GeneID" id="107126011"/>
<protein>
    <recommendedName>
        <fullName evidence="11">Carbohydrate sulfotransferase</fullName>
        <ecNumber evidence="11">2.8.2.-</ecNumber>
    </recommendedName>
</protein>
<keyword evidence="12" id="KW-1185">Reference proteome</keyword>
<evidence type="ECO:0000256" key="4">
    <source>
        <dbReference type="ARBA" id="ARBA00022692"/>
    </source>
</evidence>
<dbReference type="PANTHER" id="PTHR12137">
    <property type="entry name" value="CARBOHYDRATE SULFOTRANSFERASE"/>
    <property type="match status" value="1"/>
</dbReference>
<comment type="similarity">
    <text evidence="2 11">Belongs to the sulfotransferase 2 family.</text>
</comment>
<evidence type="ECO:0000256" key="5">
    <source>
        <dbReference type="ARBA" id="ARBA00022968"/>
    </source>
</evidence>
<dbReference type="EC" id="2.8.2.-" evidence="11"/>
<evidence type="ECO:0000256" key="3">
    <source>
        <dbReference type="ARBA" id="ARBA00022679"/>
    </source>
</evidence>
<evidence type="ECO:0000313" key="12">
    <source>
        <dbReference type="Proteomes" id="UP000694871"/>
    </source>
</evidence>
<dbReference type="Proteomes" id="UP000694871">
    <property type="component" value="Unplaced"/>
</dbReference>
<keyword evidence="9 11" id="KW-0325">Glycoprotein</keyword>
<dbReference type="PANTHER" id="PTHR12137:SF15">
    <property type="entry name" value="CARBOHYDRATE SULFOTRANSFERASE"/>
    <property type="match status" value="1"/>
</dbReference>
<evidence type="ECO:0000256" key="6">
    <source>
        <dbReference type="ARBA" id="ARBA00022989"/>
    </source>
</evidence>
<evidence type="ECO:0000256" key="2">
    <source>
        <dbReference type="ARBA" id="ARBA00006339"/>
    </source>
</evidence>
<evidence type="ECO:0000256" key="8">
    <source>
        <dbReference type="ARBA" id="ARBA00023136"/>
    </source>
</evidence>
<dbReference type="InterPro" id="IPR027417">
    <property type="entry name" value="P-loop_NTPase"/>
</dbReference>
<evidence type="ECO:0000256" key="1">
    <source>
        <dbReference type="ARBA" id="ARBA00004323"/>
    </source>
</evidence>
<keyword evidence="8" id="KW-0472">Membrane</keyword>
<dbReference type="Pfam" id="PF03567">
    <property type="entry name" value="Sulfotransfer_2"/>
    <property type="match status" value="1"/>
</dbReference>
<dbReference type="InterPro" id="IPR018011">
    <property type="entry name" value="Carb_sulfotrans_8-10"/>
</dbReference>